<name>A0AAE4VLR6_9RICK</name>
<protein>
    <submittedName>
        <fullName evidence="2">CinA superfamily protein</fullName>
    </submittedName>
</protein>
<dbReference type="Proteomes" id="UP001289135">
    <property type="component" value="Unassembled WGS sequence"/>
</dbReference>
<dbReference type="RefSeq" id="WP_322499035.1">
    <property type="nucleotide sequence ID" value="NZ_JARGYU010000003.1"/>
</dbReference>
<dbReference type="Gene3D" id="3.90.950.20">
    <property type="entry name" value="CinA-like"/>
    <property type="match status" value="1"/>
</dbReference>
<evidence type="ECO:0000313" key="3">
    <source>
        <dbReference type="Proteomes" id="UP001289135"/>
    </source>
</evidence>
<sequence length="174" mass="19623">MDELLHIQDRFYRMSNIASFIADVLKKNNVKIAIAELCTGGLISAMINQIPKSSEILERTIITCSDQTIIKLLEIDKSIIQKNTLISREATIAIARGIAKSAKVDIALAVVGELNDYSKIYLDQEAFIALFFKGEVHCLKYYFFGSRIEIIFSITEKSLEYVLGIISEHFNIIN</sequence>
<evidence type="ECO:0000259" key="1">
    <source>
        <dbReference type="Pfam" id="PF02464"/>
    </source>
</evidence>
<dbReference type="InterPro" id="IPR036653">
    <property type="entry name" value="CinA-like_C"/>
</dbReference>
<gene>
    <name evidence="2" type="ORF">Lyticum_00803</name>
</gene>
<dbReference type="EMBL" id="JARGYU010000003">
    <property type="protein sequence ID" value="MDZ5761617.1"/>
    <property type="molecule type" value="Genomic_DNA"/>
</dbReference>
<comment type="caution">
    <text evidence="2">The sequence shown here is derived from an EMBL/GenBank/DDBJ whole genome shotgun (WGS) entry which is preliminary data.</text>
</comment>
<proteinExistence type="predicted"/>
<reference evidence="2" key="1">
    <citation type="submission" date="2023-02" db="EMBL/GenBank/DDBJ databases">
        <title>Host association and intracellularity evolved multiple times independently in the Rickettsiales.</title>
        <authorList>
            <person name="Castelli M."/>
            <person name="Nardi T."/>
            <person name="Gammuto L."/>
            <person name="Bellinzona G."/>
            <person name="Sabaneyeva E."/>
            <person name="Potekhin A."/>
            <person name="Serra V."/>
            <person name="Petroni G."/>
            <person name="Sassera D."/>
        </authorList>
    </citation>
    <scope>NUCLEOTIDE SEQUENCE</scope>
    <source>
        <strain evidence="2">USBL-36I1</strain>
    </source>
</reference>
<keyword evidence="3" id="KW-1185">Reference proteome</keyword>
<feature type="domain" description="CinA C-terminal" evidence="1">
    <location>
        <begin position="16"/>
        <end position="163"/>
    </location>
</feature>
<dbReference type="AlphaFoldDB" id="A0AAE4VLR6"/>
<evidence type="ECO:0000313" key="2">
    <source>
        <dbReference type="EMBL" id="MDZ5761617.1"/>
    </source>
</evidence>
<dbReference type="Pfam" id="PF02464">
    <property type="entry name" value="CinA"/>
    <property type="match status" value="1"/>
</dbReference>
<dbReference type="InterPro" id="IPR008136">
    <property type="entry name" value="CinA_C"/>
</dbReference>
<accession>A0AAE4VLR6</accession>
<organism evidence="2 3">
    <name type="scientific">Lyticum sinuosum</name>
    <dbReference type="NCBI Taxonomy" id="1332059"/>
    <lineage>
        <taxon>Bacteria</taxon>
        <taxon>Pseudomonadati</taxon>
        <taxon>Pseudomonadota</taxon>
        <taxon>Alphaproteobacteria</taxon>
        <taxon>Rickettsiales</taxon>
        <taxon>Lyticum</taxon>
    </lineage>
</organism>
<dbReference type="SUPFAM" id="SSF142433">
    <property type="entry name" value="CinA-like"/>
    <property type="match status" value="1"/>
</dbReference>